<feature type="transmembrane region" description="Helical" evidence="1">
    <location>
        <begin position="200"/>
        <end position="216"/>
    </location>
</feature>
<keyword evidence="1" id="KW-1133">Transmembrane helix</keyword>
<evidence type="ECO:0000313" key="2">
    <source>
        <dbReference type="EMBL" id="CUS03233.2"/>
    </source>
</evidence>
<feature type="transmembrane region" description="Helical" evidence="1">
    <location>
        <begin position="138"/>
        <end position="157"/>
    </location>
</feature>
<name>A0A161KAH4_9CHLR</name>
<dbReference type="KEGG" id="pbf:CFX0092_A1355"/>
<feature type="transmembrane region" description="Helical" evidence="1">
    <location>
        <begin position="291"/>
        <end position="311"/>
    </location>
</feature>
<feature type="transmembrane region" description="Helical" evidence="1">
    <location>
        <begin position="108"/>
        <end position="126"/>
    </location>
</feature>
<gene>
    <name evidence="2" type="ORF">CFX0092_A1355</name>
</gene>
<evidence type="ECO:0000313" key="3">
    <source>
        <dbReference type="Proteomes" id="UP000215027"/>
    </source>
</evidence>
<dbReference type="RefSeq" id="WP_157912950.1">
    <property type="nucleotide sequence ID" value="NZ_LN890655.1"/>
</dbReference>
<keyword evidence="1" id="KW-0472">Membrane</keyword>
<dbReference type="AlphaFoldDB" id="A0A161KAH4"/>
<keyword evidence="3" id="KW-1185">Reference proteome</keyword>
<reference evidence="2" key="1">
    <citation type="submission" date="2016-01" db="EMBL/GenBank/DDBJ databases">
        <authorList>
            <person name="Mcilroy J.S."/>
            <person name="Karst M S."/>
            <person name="Albertsen M."/>
        </authorList>
    </citation>
    <scope>NUCLEOTIDE SEQUENCE</scope>
    <source>
        <strain evidence="2">Cfx-K</strain>
    </source>
</reference>
<sequence length="333" mass="38272">MNTYRQKELAKEVKRLLKNRNQYVGVSKKRKVLLYLLFFASLLIAAFYFAFGLQLYKSPDVNEPVDSVYYLLFAVSALCVALTFLLFAQSPPQAKPKINNWFLWRGRLLLMLGIGIYVVQAVNQLLPSSHNILGGNRYVYVIGYVTFSVFLCTVIAILSKPELFLADRLTNIASACFAFAISTSPIRINLALLPSSYDSSWYAYLFALLLLLFIFIEMRLNPKRLNHVQRAVIWIINPARLLLVLRSRDEVIRDQYQALEVKLKLDNDLPLGVQKELIRILVEENKNAKDILWWIVPILVLVVTVVFESLVNDLIYQDIVKPFLCQFLPSICN</sequence>
<dbReference type="EMBL" id="LN890655">
    <property type="protein sequence ID" value="CUS03233.2"/>
    <property type="molecule type" value="Genomic_DNA"/>
</dbReference>
<evidence type="ECO:0000256" key="1">
    <source>
        <dbReference type="SAM" id="Phobius"/>
    </source>
</evidence>
<keyword evidence="1" id="KW-0812">Transmembrane</keyword>
<organism evidence="2 3">
    <name type="scientific">Candidatus Promineifilum breve</name>
    <dbReference type="NCBI Taxonomy" id="1806508"/>
    <lineage>
        <taxon>Bacteria</taxon>
        <taxon>Bacillati</taxon>
        <taxon>Chloroflexota</taxon>
        <taxon>Ardenticatenia</taxon>
        <taxon>Candidatus Promineifilales</taxon>
        <taxon>Candidatus Promineifilaceae</taxon>
        <taxon>Candidatus Promineifilum</taxon>
    </lineage>
</organism>
<feature type="transmembrane region" description="Helical" evidence="1">
    <location>
        <begin position="68"/>
        <end position="87"/>
    </location>
</feature>
<dbReference type="Proteomes" id="UP000215027">
    <property type="component" value="Chromosome I"/>
</dbReference>
<feature type="transmembrane region" description="Helical" evidence="1">
    <location>
        <begin position="32"/>
        <end position="56"/>
    </location>
</feature>
<feature type="transmembrane region" description="Helical" evidence="1">
    <location>
        <begin position="169"/>
        <end position="188"/>
    </location>
</feature>
<proteinExistence type="predicted"/>
<protein>
    <submittedName>
        <fullName evidence="2">Uncharacterized protein</fullName>
    </submittedName>
</protein>
<accession>A0A161KAH4</accession>